<evidence type="ECO:0000313" key="2">
    <source>
        <dbReference type="Proteomes" id="UP000887565"/>
    </source>
</evidence>
<dbReference type="WBParaSite" id="nRc.2.0.1.t14153-RA">
    <property type="protein sequence ID" value="nRc.2.0.1.t14153-RA"/>
    <property type="gene ID" value="nRc.2.0.1.g14153"/>
</dbReference>
<dbReference type="AlphaFoldDB" id="A0A915IL57"/>
<reference evidence="3" key="1">
    <citation type="submission" date="2022-11" db="UniProtKB">
        <authorList>
            <consortium name="WormBaseParasite"/>
        </authorList>
    </citation>
    <scope>IDENTIFICATION</scope>
</reference>
<sequence>MKIKDEHWPNAGGVSQKEGKYEFYLLLMSVESSRAGHLAPGGVLNMIGSGSRTPSYASDTLSRETIQFQDLHIFQQQPYPSPHHPLQDSLQRQTNFNSGASASRQSQHQNGSSAVGSIRATSPSMNSHLSEHQQIEFPFIEKIQLDEQCVTLIKEMRTVLQLSDDFERDVEKERESSRDLLCELQRKIRPFLVQLDEKAVVQEEVIKQQVDKCVVTDPRLNWLLKYNNFTQDFRKIIKTFMYKITLQQNNISQRSFDSPEQSPPINVTMTAIRTMIKFRFP</sequence>
<proteinExistence type="predicted"/>
<dbReference type="Proteomes" id="UP000887565">
    <property type="component" value="Unplaced"/>
</dbReference>
<protein>
    <submittedName>
        <fullName evidence="3">Uncharacterized protein</fullName>
    </submittedName>
</protein>
<keyword evidence="2" id="KW-1185">Reference proteome</keyword>
<organism evidence="2 3">
    <name type="scientific">Romanomermis culicivorax</name>
    <name type="common">Nematode worm</name>
    <dbReference type="NCBI Taxonomy" id="13658"/>
    <lineage>
        <taxon>Eukaryota</taxon>
        <taxon>Metazoa</taxon>
        <taxon>Ecdysozoa</taxon>
        <taxon>Nematoda</taxon>
        <taxon>Enoplea</taxon>
        <taxon>Dorylaimia</taxon>
        <taxon>Mermithida</taxon>
        <taxon>Mermithoidea</taxon>
        <taxon>Mermithidae</taxon>
        <taxon>Romanomermis</taxon>
    </lineage>
</organism>
<accession>A0A915IL57</accession>
<evidence type="ECO:0000256" key="1">
    <source>
        <dbReference type="SAM" id="MobiDB-lite"/>
    </source>
</evidence>
<feature type="region of interest" description="Disordered" evidence="1">
    <location>
        <begin position="98"/>
        <end position="127"/>
    </location>
</feature>
<evidence type="ECO:0000313" key="3">
    <source>
        <dbReference type="WBParaSite" id="nRc.2.0.1.t14153-RA"/>
    </source>
</evidence>
<name>A0A915IL57_ROMCU</name>